<keyword evidence="3" id="KW-1185">Reference proteome</keyword>
<dbReference type="AlphaFoldDB" id="A0AAV7X2C4"/>
<proteinExistence type="predicted"/>
<name>A0AAV7X2C4_PLEWA</name>
<accession>A0AAV7X2C4</accession>
<sequence>MEDDKASEPCTPVVADNICGPYGGSYNEVGREAGSSDVVEQPDEQGINGASEQVQGEQESQELEQDQIVDTNKRKGELLRWLKDFVLD</sequence>
<gene>
    <name evidence="2" type="ORF">NDU88_005812</name>
</gene>
<organism evidence="2 3">
    <name type="scientific">Pleurodeles waltl</name>
    <name type="common">Iberian ribbed newt</name>
    <dbReference type="NCBI Taxonomy" id="8319"/>
    <lineage>
        <taxon>Eukaryota</taxon>
        <taxon>Metazoa</taxon>
        <taxon>Chordata</taxon>
        <taxon>Craniata</taxon>
        <taxon>Vertebrata</taxon>
        <taxon>Euteleostomi</taxon>
        <taxon>Amphibia</taxon>
        <taxon>Batrachia</taxon>
        <taxon>Caudata</taxon>
        <taxon>Salamandroidea</taxon>
        <taxon>Salamandridae</taxon>
        <taxon>Pleurodelinae</taxon>
        <taxon>Pleurodeles</taxon>
    </lineage>
</organism>
<evidence type="ECO:0000313" key="3">
    <source>
        <dbReference type="Proteomes" id="UP001066276"/>
    </source>
</evidence>
<evidence type="ECO:0000313" key="2">
    <source>
        <dbReference type="EMBL" id="KAJ1218229.1"/>
    </source>
</evidence>
<dbReference type="Proteomes" id="UP001066276">
    <property type="component" value="Chromosome 1_1"/>
</dbReference>
<protein>
    <submittedName>
        <fullName evidence="2">Uncharacterized protein</fullName>
    </submittedName>
</protein>
<feature type="region of interest" description="Disordered" evidence="1">
    <location>
        <begin position="1"/>
        <end position="69"/>
    </location>
</feature>
<dbReference type="EMBL" id="JANPWB010000001">
    <property type="protein sequence ID" value="KAJ1218229.1"/>
    <property type="molecule type" value="Genomic_DNA"/>
</dbReference>
<evidence type="ECO:0000256" key="1">
    <source>
        <dbReference type="SAM" id="MobiDB-lite"/>
    </source>
</evidence>
<reference evidence="2" key="1">
    <citation type="journal article" date="2022" name="bioRxiv">
        <title>Sequencing and chromosome-scale assembly of the giantPleurodeles waltlgenome.</title>
        <authorList>
            <person name="Brown T."/>
            <person name="Elewa A."/>
            <person name="Iarovenko S."/>
            <person name="Subramanian E."/>
            <person name="Araus A.J."/>
            <person name="Petzold A."/>
            <person name="Susuki M."/>
            <person name="Suzuki K.-i.T."/>
            <person name="Hayashi T."/>
            <person name="Toyoda A."/>
            <person name="Oliveira C."/>
            <person name="Osipova E."/>
            <person name="Leigh N.D."/>
            <person name="Simon A."/>
            <person name="Yun M.H."/>
        </authorList>
    </citation>
    <scope>NUCLEOTIDE SEQUENCE</scope>
    <source>
        <strain evidence="2">20211129_DDA</strain>
        <tissue evidence="2">Liver</tissue>
    </source>
</reference>
<comment type="caution">
    <text evidence="2">The sequence shown here is derived from an EMBL/GenBank/DDBJ whole genome shotgun (WGS) entry which is preliminary data.</text>
</comment>